<gene>
    <name evidence="2" type="ORF">B0T26DRAFT_83806</name>
</gene>
<dbReference type="GeneID" id="85330798"/>
<organism evidence="2 3">
    <name type="scientific">Lasiosphaeria miniovina</name>
    <dbReference type="NCBI Taxonomy" id="1954250"/>
    <lineage>
        <taxon>Eukaryota</taxon>
        <taxon>Fungi</taxon>
        <taxon>Dikarya</taxon>
        <taxon>Ascomycota</taxon>
        <taxon>Pezizomycotina</taxon>
        <taxon>Sordariomycetes</taxon>
        <taxon>Sordariomycetidae</taxon>
        <taxon>Sordariales</taxon>
        <taxon>Lasiosphaeriaceae</taxon>
        <taxon>Lasiosphaeria</taxon>
    </lineage>
</organism>
<evidence type="ECO:0000313" key="3">
    <source>
        <dbReference type="Proteomes" id="UP001172101"/>
    </source>
</evidence>
<keyword evidence="3" id="KW-1185">Reference proteome</keyword>
<comment type="caution">
    <text evidence="2">The sequence shown here is derived from an EMBL/GenBank/DDBJ whole genome shotgun (WGS) entry which is preliminary data.</text>
</comment>
<dbReference type="AlphaFoldDB" id="A0AA40BIH9"/>
<feature type="region of interest" description="Disordered" evidence="1">
    <location>
        <begin position="181"/>
        <end position="201"/>
    </location>
</feature>
<reference evidence="2" key="1">
    <citation type="submission" date="2023-06" db="EMBL/GenBank/DDBJ databases">
        <title>Genome-scale phylogeny and comparative genomics of the fungal order Sordariales.</title>
        <authorList>
            <consortium name="Lawrence Berkeley National Laboratory"/>
            <person name="Hensen N."/>
            <person name="Bonometti L."/>
            <person name="Westerberg I."/>
            <person name="Brannstrom I.O."/>
            <person name="Guillou S."/>
            <person name="Cros-Aarteil S."/>
            <person name="Calhoun S."/>
            <person name="Haridas S."/>
            <person name="Kuo A."/>
            <person name="Mondo S."/>
            <person name="Pangilinan J."/>
            <person name="Riley R."/>
            <person name="LaButti K."/>
            <person name="Andreopoulos B."/>
            <person name="Lipzen A."/>
            <person name="Chen C."/>
            <person name="Yanf M."/>
            <person name="Daum C."/>
            <person name="Ng V."/>
            <person name="Clum A."/>
            <person name="Steindorff A."/>
            <person name="Ohm R."/>
            <person name="Martin F."/>
            <person name="Silar P."/>
            <person name="Natvig D."/>
            <person name="Lalanne C."/>
            <person name="Gautier V."/>
            <person name="Ament-velasquez S.L."/>
            <person name="Kruys A."/>
            <person name="Hutchinson M.I."/>
            <person name="Powell A.J."/>
            <person name="Barry K."/>
            <person name="Miller A.N."/>
            <person name="Grigoriev I.V."/>
            <person name="Debuchy R."/>
            <person name="Gladieux P."/>
            <person name="Thoren M.H."/>
            <person name="Johannesson H."/>
        </authorList>
    </citation>
    <scope>NUCLEOTIDE SEQUENCE</scope>
    <source>
        <strain evidence="2">SMH2392-1A</strain>
    </source>
</reference>
<dbReference type="RefSeq" id="XP_060303728.1">
    <property type="nucleotide sequence ID" value="XM_060447528.1"/>
</dbReference>
<feature type="region of interest" description="Disordered" evidence="1">
    <location>
        <begin position="114"/>
        <end position="138"/>
    </location>
</feature>
<dbReference type="EMBL" id="JAUIRO010000001">
    <property type="protein sequence ID" value="KAK0734851.1"/>
    <property type="molecule type" value="Genomic_DNA"/>
</dbReference>
<proteinExistence type="predicted"/>
<name>A0AA40BIH9_9PEZI</name>
<dbReference type="Proteomes" id="UP001172101">
    <property type="component" value="Unassembled WGS sequence"/>
</dbReference>
<accession>A0AA40BIH9</accession>
<protein>
    <submittedName>
        <fullName evidence="2">Uncharacterized protein</fullName>
    </submittedName>
</protein>
<evidence type="ECO:0000313" key="2">
    <source>
        <dbReference type="EMBL" id="KAK0734851.1"/>
    </source>
</evidence>
<sequence>MRWMTGLEGATREWCTMTAMSTTARVSGRRTAQLRLTRSRCCLSREGQGAGASTVRWRVSRKLIKPFWDGQSFGPANQGGCRHEQTADSNFSAMGPFAPLSRGFALKGLPSGKPPRLEPIDNGPRVAQSLKSPDRELSRVRHRQVPRWPLDLGGWSLEGAPRKSWYSVLVRIHCLQVVLGGNGQKPVSGTRPNSHHTGEAS</sequence>
<evidence type="ECO:0000256" key="1">
    <source>
        <dbReference type="SAM" id="MobiDB-lite"/>
    </source>
</evidence>